<dbReference type="Pfam" id="PF02627">
    <property type="entry name" value="CMD"/>
    <property type="match status" value="2"/>
</dbReference>
<evidence type="ECO:0000313" key="2">
    <source>
        <dbReference type="EMBL" id="MBI5249540.1"/>
    </source>
</evidence>
<dbReference type="InterPro" id="IPR003779">
    <property type="entry name" value="CMD-like"/>
</dbReference>
<dbReference type="AlphaFoldDB" id="A0A9D6Z373"/>
<evidence type="ECO:0000259" key="1">
    <source>
        <dbReference type="Pfam" id="PF02627"/>
    </source>
</evidence>
<feature type="domain" description="Carboxymuconolactone decarboxylase-like" evidence="1">
    <location>
        <begin position="37"/>
        <end position="122"/>
    </location>
</feature>
<accession>A0A9D6Z373</accession>
<dbReference type="SUPFAM" id="SSF69118">
    <property type="entry name" value="AhpD-like"/>
    <property type="match status" value="1"/>
</dbReference>
<name>A0A9D6Z373_9BACT</name>
<proteinExistence type="predicted"/>
<dbReference type="Proteomes" id="UP000807825">
    <property type="component" value="Unassembled WGS sequence"/>
</dbReference>
<dbReference type="Gene3D" id="1.20.1290.10">
    <property type="entry name" value="AhpD-like"/>
    <property type="match status" value="2"/>
</dbReference>
<sequence length="269" mass="28879">MKSKETNERYDRGLAALRALDAEASQAVQNSLKDISPEMGRFIVEFAYGDVYSRPGLDPKSRQVATVAALTALGNAKPQLKFHIGAALNAGLTPDEIIEVMYVTTVFAGFPSGLNGISAAREVFQAKGVTVSHGSSPYPGGDSRRDRGLAALNQTSKDAGERVIKSLADVAPEMGYFIVDFPYGDIIARNILSPKYKEIAMIAVCVAKGTMEPQMKVHIHAALNVGCTREEIVELMTHMAVYAGFPAALNGLSGTRQVFQELDGKKGNQ</sequence>
<evidence type="ECO:0000313" key="3">
    <source>
        <dbReference type="Proteomes" id="UP000807825"/>
    </source>
</evidence>
<comment type="caution">
    <text evidence="2">The sequence shown here is derived from an EMBL/GenBank/DDBJ whole genome shotgun (WGS) entry which is preliminary data.</text>
</comment>
<dbReference type="EMBL" id="JACRDE010000232">
    <property type="protein sequence ID" value="MBI5249540.1"/>
    <property type="molecule type" value="Genomic_DNA"/>
</dbReference>
<gene>
    <name evidence="2" type="ORF">HY912_08600</name>
</gene>
<organism evidence="2 3">
    <name type="scientific">Desulfomonile tiedjei</name>
    <dbReference type="NCBI Taxonomy" id="2358"/>
    <lineage>
        <taxon>Bacteria</taxon>
        <taxon>Pseudomonadati</taxon>
        <taxon>Thermodesulfobacteriota</taxon>
        <taxon>Desulfomonilia</taxon>
        <taxon>Desulfomonilales</taxon>
        <taxon>Desulfomonilaceae</taxon>
        <taxon>Desulfomonile</taxon>
    </lineage>
</organism>
<dbReference type="PANTHER" id="PTHR33570">
    <property type="entry name" value="4-CARBOXYMUCONOLACTONE DECARBOXYLASE FAMILY PROTEIN"/>
    <property type="match status" value="1"/>
</dbReference>
<reference evidence="2" key="1">
    <citation type="submission" date="2020-07" db="EMBL/GenBank/DDBJ databases">
        <title>Huge and variable diversity of episymbiotic CPR bacteria and DPANN archaea in groundwater ecosystems.</title>
        <authorList>
            <person name="He C.Y."/>
            <person name="Keren R."/>
            <person name="Whittaker M."/>
            <person name="Farag I.F."/>
            <person name="Doudna J."/>
            <person name="Cate J.H.D."/>
            <person name="Banfield J.F."/>
        </authorList>
    </citation>
    <scope>NUCLEOTIDE SEQUENCE</scope>
    <source>
        <strain evidence="2">NC_groundwater_1664_Pr3_B-0.1um_52_9</strain>
    </source>
</reference>
<dbReference type="GO" id="GO:0051920">
    <property type="term" value="F:peroxiredoxin activity"/>
    <property type="evidence" value="ECO:0007669"/>
    <property type="project" value="InterPro"/>
</dbReference>
<dbReference type="PANTHER" id="PTHR33570:SF10">
    <property type="entry name" value="GAMMA-CARBOXYMUCONOLACTONE DECARBOXYLASE"/>
    <property type="match status" value="1"/>
</dbReference>
<dbReference type="InterPro" id="IPR029032">
    <property type="entry name" value="AhpD-like"/>
</dbReference>
<feature type="domain" description="Carboxymuconolactone decarboxylase-like" evidence="1">
    <location>
        <begin position="172"/>
        <end position="252"/>
    </location>
</feature>
<protein>
    <submittedName>
        <fullName evidence="2">Carboxymuconolactone decarboxylase family protein</fullName>
    </submittedName>
</protein>
<dbReference type="InterPro" id="IPR052512">
    <property type="entry name" value="4CMD/NDH-1_regulator"/>
</dbReference>